<keyword evidence="3" id="KW-1015">Disulfide bond</keyword>
<dbReference type="InterPro" id="IPR036179">
    <property type="entry name" value="Ig-like_dom_sf"/>
</dbReference>
<evidence type="ECO:0000256" key="3">
    <source>
        <dbReference type="ARBA" id="ARBA00023157"/>
    </source>
</evidence>
<keyword evidence="6" id="KW-0812">Transmembrane</keyword>
<evidence type="ECO:0000256" key="1">
    <source>
        <dbReference type="ARBA" id="ARBA00004479"/>
    </source>
</evidence>
<feature type="transmembrane region" description="Helical" evidence="6">
    <location>
        <begin position="29"/>
        <end position="48"/>
    </location>
</feature>
<dbReference type="InterPro" id="IPR013783">
    <property type="entry name" value="Ig-like_fold"/>
</dbReference>
<keyword evidence="2 6" id="KW-0472">Membrane</keyword>
<comment type="caution">
    <text evidence="8">The sequence shown here is derived from an EMBL/GenBank/DDBJ whole genome shotgun (WGS) entry which is preliminary data.</text>
</comment>
<dbReference type="GO" id="GO:0005886">
    <property type="term" value="C:plasma membrane"/>
    <property type="evidence" value="ECO:0007669"/>
    <property type="project" value="TreeGrafter"/>
</dbReference>
<evidence type="ECO:0000313" key="9">
    <source>
        <dbReference type="Proteomes" id="UP001152320"/>
    </source>
</evidence>
<dbReference type="Gene3D" id="2.60.40.10">
    <property type="entry name" value="Immunoglobulins"/>
    <property type="match status" value="3"/>
</dbReference>
<dbReference type="EMBL" id="JAIZAY010000002">
    <property type="protein sequence ID" value="KAJ8046960.1"/>
    <property type="molecule type" value="Genomic_DNA"/>
</dbReference>
<feature type="transmembrane region" description="Helical" evidence="6">
    <location>
        <begin position="472"/>
        <end position="491"/>
    </location>
</feature>
<dbReference type="GO" id="GO:0005911">
    <property type="term" value="C:cell-cell junction"/>
    <property type="evidence" value="ECO:0007669"/>
    <property type="project" value="TreeGrafter"/>
</dbReference>
<dbReference type="InterPro" id="IPR003599">
    <property type="entry name" value="Ig_sub"/>
</dbReference>
<name>A0A9Q1CL88_HOLLE</name>
<accession>A0A9Q1CL88</accession>
<sequence length="590" mass="66711">MTTVSSSEIMCYMLTVVFRLNERIMEKQFHLRFYGFTWFFLCVLIVNIPTRAYNIFAQSGETINVKCVIEAPVGSLTHIIWFHRRRELLIHSSSIEDDTTRRHYPVLPLENSIAILKIRNVTFQDAGVYSCVKYLKEGIPANHSTSLQVRSSPLIKMAINNATENEYVFSMCCADFALKPEDATISWSIGGETISNDSCLVLGRSPEYPNTYTFCSNVTLKSNRTHSGKLLECSLLGGINSSTRILLNILYSPRIKMEGILLKKRQTIFADKNDIVNISCILEGNPRPEVHLEKKVSSNMWTKLPVKPWTTESNDDTSIIYTFMMYLLSQEDTGTFRFIASNGVGPEIVSSHIHLKFKNAVTVNIVMLSPKNLFLEDNVYVSCIAQGTPYPEVHLQKLVNEDQWVKLSVEPEISYGNSFFNFTFSFKNVKSDTGGVYRCYAYNEICSNATSNTLTIEISVLQNILQTFLRNIPLFTILCLGFVVLIMAISIRTIYKRVWHGYDVAAAAALRNLSTREPEVRQSSYESVPDVCRSLPPLPQSRGNPSSSNLQDNDGYQELRRESFSTVGYDSALHTETTSCVVKYHVLEGP</sequence>
<feature type="domain" description="Ig-like" evidence="7">
    <location>
        <begin position="346"/>
        <end position="455"/>
    </location>
</feature>
<dbReference type="GO" id="GO:0098609">
    <property type="term" value="P:cell-cell adhesion"/>
    <property type="evidence" value="ECO:0007669"/>
    <property type="project" value="TreeGrafter"/>
</dbReference>
<dbReference type="PANTHER" id="PTHR11640:SF31">
    <property type="entry name" value="IRREGULAR CHIASM C-ROUGHEST PROTEIN-RELATED"/>
    <property type="match status" value="1"/>
</dbReference>
<dbReference type="InterPro" id="IPR007110">
    <property type="entry name" value="Ig-like_dom"/>
</dbReference>
<evidence type="ECO:0000256" key="5">
    <source>
        <dbReference type="ARBA" id="ARBA00023319"/>
    </source>
</evidence>
<comment type="subcellular location">
    <subcellularLocation>
        <location evidence="1">Membrane</location>
        <topology evidence="1">Single-pass type I membrane protein</topology>
    </subcellularLocation>
</comment>
<evidence type="ECO:0000256" key="2">
    <source>
        <dbReference type="ARBA" id="ARBA00023136"/>
    </source>
</evidence>
<protein>
    <submittedName>
        <fullName evidence="8">Immunoglobulin superfamily member 10</fullName>
    </submittedName>
</protein>
<dbReference type="GO" id="GO:0050839">
    <property type="term" value="F:cell adhesion molecule binding"/>
    <property type="evidence" value="ECO:0007669"/>
    <property type="project" value="TreeGrafter"/>
</dbReference>
<proteinExistence type="predicted"/>
<evidence type="ECO:0000259" key="7">
    <source>
        <dbReference type="PROSITE" id="PS50835"/>
    </source>
</evidence>
<dbReference type="AlphaFoldDB" id="A0A9Q1CL88"/>
<keyword evidence="9" id="KW-1185">Reference proteome</keyword>
<keyword evidence="6" id="KW-1133">Transmembrane helix</keyword>
<reference evidence="8" key="1">
    <citation type="submission" date="2021-10" db="EMBL/GenBank/DDBJ databases">
        <title>Tropical sea cucumber genome reveals ecological adaptation and Cuvierian tubules defense mechanism.</title>
        <authorList>
            <person name="Chen T."/>
        </authorList>
    </citation>
    <scope>NUCLEOTIDE SEQUENCE</scope>
    <source>
        <strain evidence="8">Nanhai2018</strain>
        <tissue evidence="8">Muscle</tissue>
    </source>
</reference>
<dbReference type="SMART" id="SM00409">
    <property type="entry name" value="IG"/>
    <property type="match status" value="3"/>
</dbReference>
<dbReference type="InterPro" id="IPR003598">
    <property type="entry name" value="Ig_sub2"/>
</dbReference>
<keyword evidence="5" id="KW-0393">Immunoglobulin domain</keyword>
<evidence type="ECO:0000256" key="6">
    <source>
        <dbReference type="SAM" id="Phobius"/>
    </source>
</evidence>
<dbReference type="PANTHER" id="PTHR11640">
    <property type="entry name" value="NEPHRIN"/>
    <property type="match status" value="1"/>
</dbReference>
<gene>
    <name evidence="8" type="ORF">HOLleu_05814</name>
</gene>
<dbReference type="OrthoDB" id="10010359at2759"/>
<dbReference type="SUPFAM" id="SSF48726">
    <property type="entry name" value="Immunoglobulin"/>
    <property type="match status" value="4"/>
</dbReference>
<dbReference type="SMART" id="SM00408">
    <property type="entry name" value="IGc2"/>
    <property type="match status" value="2"/>
</dbReference>
<evidence type="ECO:0000313" key="8">
    <source>
        <dbReference type="EMBL" id="KAJ8046960.1"/>
    </source>
</evidence>
<feature type="domain" description="Ig-like" evidence="7">
    <location>
        <begin position="49"/>
        <end position="131"/>
    </location>
</feature>
<keyword evidence="4" id="KW-0325">Glycoprotein</keyword>
<dbReference type="InterPro" id="IPR051275">
    <property type="entry name" value="Cell_adhesion_signaling"/>
</dbReference>
<dbReference type="PROSITE" id="PS50835">
    <property type="entry name" value="IG_LIKE"/>
    <property type="match status" value="2"/>
</dbReference>
<organism evidence="8 9">
    <name type="scientific">Holothuria leucospilota</name>
    <name type="common">Black long sea cucumber</name>
    <name type="synonym">Mertensiothuria leucospilota</name>
    <dbReference type="NCBI Taxonomy" id="206669"/>
    <lineage>
        <taxon>Eukaryota</taxon>
        <taxon>Metazoa</taxon>
        <taxon>Echinodermata</taxon>
        <taxon>Eleutherozoa</taxon>
        <taxon>Echinozoa</taxon>
        <taxon>Holothuroidea</taxon>
        <taxon>Aspidochirotacea</taxon>
        <taxon>Aspidochirotida</taxon>
        <taxon>Holothuriidae</taxon>
        <taxon>Holothuria</taxon>
    </lineage>
</organism>
<evidence type="ECO:0000256" key="4">
    <source>
        <dbReference type="ARBA" id="ARBA00023180"/>
    </source>
</evidence>
<dbReference type="Proteomes" id="UP001152320">
    <property type="component" value="Chromosome 2"/>
</dbReference>